<name>A0A1S8B7F1_9PEZI</name>
<feature type="domain" description="Phospholipid/glycerol acyltransferase" evidence="10">
    <location>
        <begin position="95"/>
        <end position="214"/>
    </location>
</feature>
<keyword evidence="3 11" id="KW-0808">Transferase</keyword>
<evidence type="ECO:0000256" key="2">
    <source>
        <dbReference type="ARBA" id="ARBA00008655"/>
    </source>
</evidence>
<protein>
    <submittedName>
        <fullName evidence="11">Putative lysophosphatidic acid:oleoyl-CoA acyltransferase</fullName>
    </submittedName>
</protein>
<comment type="caution">
    <text evidence="11">The sequence shown here is derived from an EMBL/GenBank/DDBJ whole genome shotgun (WGS) entry which is preliminary data.</text>
</comment>
<keyword evidence="7 9" id="KW-0472">Membrane</keyword>
<proteinExistence type="inferred from homology"/>
<sequence length="342" mass="37634">MEKYSQYRDRGTGVAPFFPVTTESSKLALPLHLFLFACRVPLLFTAAAVYFLLLSWLPVGSLVRKAALWLMLGIPGVWWIDLQIDGVKRGSLAKQDKKRLPHGGTIIASSFTSPLDALYLAAIFDPIFTISYPSTRLVQRVTCFRAILHALSKPADVPPPNATLVPIAKLIAQNPDASIVVFPECTTTNGRGILPFSPSLLTVPAKTKVFPVSLRYTPADVATPVPGTYFKFLWNLCSKPTHCIRVRIAEAVFNTAGFKLEIPTSSTGRDHSPQPNSRMSANAFEGTPLGEGISEYAELSPEEKKVLDRVGEDLARLGRVKRLGLGVREKSDFVKAWSKKRR</sequence>
<dbReference type="AlphaFoldDB" id="A0A1S8B7F1"/>
<feature type="transmembrane region" description="Helical" evidence="9">
    <location>
        <begin position="33"/>
        <end position="54"/>
    </location>
</feature>
<dbReference type="GO" id="GO:0016746">
    <property type="term" value="F:acyltransferase activity"/>
    <property type="evidence" value="ECO:0007669"/>
    <property type="project" value="UniProtKB-KW"/>
</dbReference>
<dbReference type="PANTHER" id="PTHR23063:SF60">
    <property type="entry name" value="LYSOPHOSPHATIDIC ACID:OLEOYL-COA ACYLTRANSFERASE 1"/>
    <property type="match status" value="1"/>
</dbReference>
<evidence type="ECO:0000256" key="5">
    <source>
        <dbReference type="ARBA" id="ARBA00022989"/>
    </source>
</evidence>
<evidence type="ECO:0000256" key="7">
    <source>
        <dbReference type="ARBA" id="ARBA00023136"/>
    </source>
</evidence>
<dbReference type="PANTHER" id="PTHR23063">
    <property type="entry name" value="PHOSPHOLIPID ACYLTRANSFERASE"/>
    <property type="match status" value="1"/>
</dbReference>
<accession>A0A1S8B7F1</accession>
<keyword evidence="8 11" id="KW-0012">Acyltransferase</keyword>
<comment type="similarity">
    <text evidence="2">Belongs to the 1-acyl-sn-glycerol-3-phosphate acyltransferase family.</text>
</comment>
<evidence type="ECO:0000259" key="10">
    <source>
        <dbReference type="Pfam" id="PF01553"/>
    </source>
</evidence>
<evidence type="ECO:0000256" key="9">
    <source>
        <dbReference type="SAM" id="Phobius"/>
    </source>
</evidence>
<evidence type="ECO:0000313" key="12">
    <source>
        <dbReference type="Proteomes" id="UP000190776"/>
    </source>
</evidence>
<keyword evidence="4 9" id="KW-0812">Transmembrane</keyword>
<reference evidence="11 12" key="1">
    <citation type="submission" date="2017-01" db="EMBL/GenBank/DDBJ databases">
        <title>Draft genome sequence of Diplodia seriata F98.1, a fungal species involved in grapevine trunk diseases.</title>
        <authorList>
            <person name="Robert-Siegwald G."/>
            <person name="Vallet J."/>
            <person name="Abou-Mansour E."/>
            <person name="Xu J."/>
            <person name="Rey P."/>
            <person name="Bertsch C."/>
            <person name="Rego C."/>
            <person name="Larignon P."/>
            <person name="Fontaine F."/>
            <person name="Lebrun M.-H."/>
        </authorList>
    </citation>
    <scope>NUCLEOTIDE SEQUENCE [LARGE SCALE GENOMIC DNA]</scope>
    <source>
        <strain evidence="11 12">F98.1</strain>
    </source>
</reference>
<evidence type="ECO:0000256" key="8">
    <source>
        <dbReference type="ARBA" id="ARBA00023315"/>
    </source>
</evidence>
<comment type="subcellular location">
    <subcellularLocation>
        <location evidence="1">Membrane</location>
    </subcellularLocation>
</comment>
<dbReference type="Pfam" id="PF01553">
    <property type="entry name" value="Acyltransferase"/>
    <property type="match status" value="1"/>
</dbReference>
<dbReference type="GO" id="GO:0016020">
    <property type="term" value="C:membrane"/>
    <property type="evidence" value="ECO:0007669"/>
    <property type="project" value="UniProtKB-SubCell"/>
</dbReference>
<dbReference type="OrthoDB" id="272512at2759"/>
<evidence type="ECO:0000313" key="11">
    <source>
        <dbReference type="EMBL" id="OMP83490.1"/>
    </source>
</evidence>
<dbReference type="STRING" id="420778.A0A1S8B7F1"/>
<gene>
    <name evidence="11" type="ORF">BK809_0004871</name>
</gene>
<dbReference type="InterPro" id="IPR002123">
    <property type="entry name" value="Plipid/glycerol_acylTrfase"/>
</dbReference>
<dbReference type="EMBL" id="MSZU01000111">
    <property type="protein sequence ID" value="OMP83490.1"/>
    <property type="molecule type" value="Genomic_DNA"/>
</dbReference>
<keyword evidence="5 9" id="KW-1133">Transmembrane helix</keyword>
<evidence type="ECO:0000256" key="6">
    <source>
        <dbReference type="ARBA" id="ARBA00023098"/>
    </source>
</evidence>
<evidence type="ECO:0000256" key="4">
    <source>
        <dbReference type="ARBA" id="ARBA00022692"/>
    </source>
</evidence>
<evidence type="ECO:0000256" key="3">
    <source>
        <dbReference type="ARBA" id="ARBA00022679"/>
    </source>
</evidence>
<dbReference type="GO" id="GO:0006629">
    <property type="term" value="P:lipid metabolic process"/>
    <property type="evidence" value="ECO:0007669"/>
    <property type="project" value="UniProtKB-KW"/>
</dbReference>
<organism evidence="11 12">
    <name type="scientific">Diplodia seriata</name>
    <dbReference type="NCBI Taxonomy" id="420778"/>
    <lineage>
        <taxon>Eukaryota</taxon>
        <taxon>Fungi</taxon>
        <taxon>Dikarya</taxon>
        <taxon>Ascomycota</taxon>
        <taxon>Pezizomycotina</taxon>
        <taxon>Dothideomycetes</taxon>
        <taxon>Dothideomycetes incertae sedis</taxon>
        <taxon>Botryosphaeriales</taxon>
        <taxon>Botryosphaeriaceae</taxon>
        <taxon>Diplodia</taxon>
    </lineage>
</organism>
<dbReference type="Proteomes" id="UP000190776">
    <property type="component" value="Unassembled WGS sequence"/>
</dbReference>
<evidence type="ECO:0000256" key="1">
    <source>
        <dbReference type="ARBA" id="ARBA00004370"/>
    </source>
</evidence>
<keyword evidence="6" id="KW-0443">Lipid metabolism</keyword>